<keyword evidence="5" id="KW-0156">Chromatin regulator</keyword>
<evidence type="ECO:0000256" key="2">
    <source>
        <dbReference type="ARBA" id="ARBA00012111"/>
    </source>
</evidence>
<keyword evidence="4" id="KW-0378">Hydrolase</keyword>
<name>A0A0C3CXA7_OIDMZ</name>
<sequence>MASFTPLDLPLRAGGRAKKNVNYFYDMDIGNFAYDAQHPMKPHRIRLAHSLIMNYGLASKMAMYRAKPATFQEMTYFHTDDYINFLQTINLDNMHRYQEKQFTYGIGGDTPIFDGLFDFCSISAGGSMEAAARLARSKCDIAINWAGGLHHAKKGEASGFCYVNDIVLGILELLKYFPRVLYIDIDVHHGDGVEEAFLTTDRVMTVSFHNFGEFFPGTGGLRDIGVGKGKYYSVNFPLREGMDDVSYKGIFEPIISKIMERYRPGAVVLQCGADSLSGDRIGPFNLSMRGHANCVEFVKSFNVPTLILGGGGYTMKNVALTWAYETGVLLDQPMDPVLPYNEYYEYYGPTYELDVRPSNSRNANGPEYLKKITARILENLNEIDFAPSVQMVAVPPAPTGMDSEAEKELDDADEDQNKDVRFTLHRREKMVADEDGYVSDSDDEDEQRRRPTRRNQMGYRDSLSSLTEGKAAIEDYEEGIGEDGDEDAEVDVEDDSEGDIKEDAEEDVGKGIEDNGIDDDIENEDEDTTGLEIEVQVSPTVENGAEILDSESEGEVASEVAAGQATPPSPGADESVQFTPARSDTSELEGDTVMVDVPSEVDDITT</sequence>
<evidence type="ECO:0000256" key="3">
    <source>
        <dbReference type="ARBA" id="ARBA00022491"/>
    </source>
</evidence>
<evidence type="ECO:0000256" key="10">
    <source>
        <dbReference type="SAM" id="MobiDB-lite"/>
    </source>
</evidence>
<accession>A0A0C3CXA7</accession>
<keyword evidence="6" id="KW-0805">Transcription regulation</keyword>
<evidence type="ECO:0000313" key="13">
    <source>
        <dbReference type="Proteomes" id="UP000054321"/>
    </source>
</evidence>
<dbReference type="GO" id="GO:0033698">
    <property type="term" value="C:Rpd3L complex"/>
    <property type="evidence" value="ECO:0007669"/>
    <property type="project" value="UniProtKB-ARBA"/>
</dbReference>
<evidence type="ECO:0000256" key="6">
    <source>
        <dbReference type="ARBA" id="ARBA00023015"/>
    </source>
</evidence>
<dbReference type="GO" id="GO:0031507">
    <property type="term" value="P:heterochromatin formation"/>
    <property type="evidence" value="ECO:0007669"/>
    <property type="project" value="TreeGrafter"/>
</dbReference>
<feature type="region of interest" description="Disordered" evidence="10">
    <location>
        <begin position="394"/>
        <end position="525"/>
    </location>
</feature>
<dbReference type="FunFam" id="3.40.800.20:FF:000001">
    <property type="entry name" value="Histone deacetylase"/>
    <property type="match status" value="1"/>
</dbReference>
<evidence type="ECO:0000256" key="1">
    <source>
        <dbReference type="ARBA" id="ARBA00004123"/>
    </source>
</evidence>
<dbReference type="InterPro" id="IPR000286">
    <property type="entry name" value="HDACs"/>
</dbReference>
<keyword evidence="3" id="KW-0678">Repressor</keyword>
<dbReference type="Proteomes" id="UP000054321">
    <property type="component" value="Unassembled WGS sequence"/>
</dbReference>
<organism evidence="12 13">
    <name type="scientific">Oidiodendron maius (strain Zn)</name>
    <dbReference type="NCBI Taxonomy" id="913774"/>
    <lineage>
        <taxon>Eukaryota</taxon>
        <taxon>Fungi</taxon>
        <taxon>Dikarya</taxon>
        <taxon>Ascomycota</taxon>
        <taxon>Pezizomycotina</taxon>
        <taxon>Leotiomycetes</taxon>
        <taxon>Leotiomycetes incertae sedis</taxon>
        <taxon>Myxotrichaceae</taxon>
        <taxon>Oidiodendron</taxon>
    </lineage>
</organism>
<feature type="compositionally biased region" description="Acidic residues" evidence="10">
    <location>
        <begin position="474"/>
        <end position="506"/>
    </location>
</feature>
<gene>
    <name evidence="12" type="ORF">OIDMADRAFT_158328</name>
</gene>
<reference evidence="13" key="2">
    <citation type="submission" date="2015-01" db="EMBL/GenBank/DDBJ databases">
        <title>Evolutionary Origins and Diversification of the Mycorrhizal Mutualists.</title>
        <authorList>
            <consortium name="DOE Joint Genome Institute"/>
            <consortium name="Mycorrhizal Genomics Consortium"/>
            <person name="Kohler A."/>
            <person name="Kuo A."/>
            <person name="Nagy L.G."/>
            <person name="Floudas D."/>
            <person name="Copeland A."/>
            <person name="Barry K.W."/>
            <person name="Cichocki N."/>
            <person name="Veneault-Fourrey C."/>
            <person name="LaButti K."/>
            <person name="Lindquist E.A."/>
            <person name="Lipzen A."/>
            <person name="Lundell T."/>
            <person name="Morin E."/>
            <person name="Murat C."/>
            <person name="Riley R."/>
            <person name="Ohm R."/>
            <person name="Sun H."/>
            <person name="Tunlid A."/>
            <person name="Henrissat B."/>
            <person name="Grigoriev I.V."/>
            <person name="Hibbett D.S."/>
            <person name="Martin F."/>
        </authorList>
    </citation>
    <scope>NUCLEOTIDE SEQUENCE [LARGE SCALE GENOMIC DNA]</scope>
    <source>
        <strain evidence="13">Zn</strain>
    </source>
</reference>
<evidence type="ECO:0000313" key="12">
    <source>
        <dbReference type="EMBL" id="KIN03624.1"/>
    </source>
</evidence>
<dbReference type="InterPro" id="IPR023696">
    <property type="entry name" value="Ureohydrolase_dom_sf"/>
</dbReference>
<keyword evidence="13" id="KW-1185">Reference proteome</keyword>
<keyword evidence="7" id="KW-0804">Transcription</keyword>
<feature type="domain" description="Histone deacetylase" evidence="11">
    <location>
        <begin position="38"/>
        <end position="327"/>
    </location>
</feature>
<dbReference type="PANTHER" id="PTHR10625">
    <property type="entry name" value="HISTONE DEACETYLASE HDAC1-RELATED"/>
    <property type="match status" value="1"/>
</dbReference>
<dbReference type="Pfam" id="PF00850">
    <property type="entry name" value="Hist_deacetyl"/>
    <property type="match status" value="1"/>
</dbReference>
<dbReference type="PRINTS" id="PR01270">
    <property type="entry name" value="HDASUPER"/>
</dbReference>
<comment type="subcellular location">
    <subcellularLocation>
        <location evidence="1">Nucleus</location>
    </subcellularLocation>
</comment>
<dbReference type="AlphaFoldDB" id="A0A0C3CXA7"/>
<dbReference type="GO" id="GO:0141221">
    <property type="term" value="F:histone deacetylase activity, hydrolytic mechanism"/>
    <property type="evidence" value="ECO:0007669"/>
    <property type="project" value="UniProtKB-EC"/>
</dbReference>
<dbReference type="HOGENOM" id="CLU_007727_0_2_1"/>
<evidence type="ECO:0000256" key="9">
    <source>
        <dbReference type="ARBA" id="ARBA00061569"/>
    </source>
</evidence>
<dbReference type="GO" id="GO:0032221">
    <property type="term" value="C:Rpd3S complex"/>
    <property type="evidence" value="ECO:0007669"/>
    <property type="project" value="UniProtKB-ARBA"/>
</dbReference>
<dbReference type="PRINTS" id="PR01271">
    <property type="entry name" value="HISDACETLASE"/>
</dbReference>
<dbReference type="InterPro" id="IPR037138">
    <property type="entry name" value="His_deacetylse_dom_sf"/>
</dbReference>
<evidence type="ECO:0000256" key="5">
    <source>
        <dbReference type="ARBA" id="ARBA00022853"/>
    </source>
</evidence>
<dbReference type="PANTHER" id="PTHR10625:SF10">
    <property type="entry name" value="HISTONE DEACETYLASE HDAC1"/>
    <property type="match status" value="1"/>
</dbReference>
<dbReference type="STRING" id="913774.A0A0C3CXA7"/>
<evidence type="ECO:0000256" key="8">
    <source>
        <dbReference type="ARBA" id="ARBA00023242"/>
    </source>
</evidence>
<protein>
    <recommendedName>
        <fullName evidence="2">histone deacetylase</fullName>
        <ecNumber evidence="2">3.5.1.98</ecNumber>
    </recommendedName>
</protein>
<dbReference type="EC" id="3.5.1.98" evidence="2"/>
<dbReference type="InterPro" id="IPR023801">
    <property type="entry name" value="His_deacetylse_dom"/>
</dbReference>
<dbReference type="OrthoDB" id="1918432at2759"/>
<reference evidence="12 13" key="1">
    <citation type="submission" date="2014-04" db="EMBL/GenBank/DDBJ databases">
        <authorList>
            <consortium name="DOE Joint Genome Institute"/>
            <person name="Kuo A."/>
            <person name="Martino E."/>
            <person name="Perotto S."/>
            <person name="Kohler A."/>
            <person name="Nagy L.G."/>
            <person name="Floudas D."/>
            <person name="Copeland A."/>
            <person name="Barry K.W."/>
            <person name="Cichocki N."/>
            <person name="Veneault-Fourrey C."/>
            <person name="LaButti K."/>
            <person name="Lindquist E.A."/>
            <person name="Lipzen A."/>
            <person name="Lundell T."/>
            <person name="Morin E."/>
            <person name="Murat C."/>
            <person name="Sun H."/>
            <person name="Tunlid A."/>
            <person name="Henrissat B."/>
            <person name="Grigoriev I.V."/>
            <person name="Hibbett D.S."/>
            <person name="Martin F."/>
            <person name="Nordberg H.P."/>
            <person name="Cantor M.N."/>
            <person name="Hua S.X."/>
        </authorList>
    </citation>
    <scope>NUCLEOTIDE SEQUENCE [LARGE SCALE GENOMIC DNA]</scope>
    <source>
        <strain evidence="12 13">Zn</strain>
    </source>
</reference>
<evidence type="ECO:0000259" key="11">
    <source>
        <dbReference type="Pfam" id="PF00850"/>
    </source>
</evidence>
<dbReference type="InParanoid" id="A0A0C3CXA7"/>
<comment type="similarity">
    <text evidence="9">Belongs to the histone deacetylase family. HD Type 1 subfamily.</text>
</comment>
<dbReference type="EMBL" id="KN832873">
    <property type="protein sequence ID" value="KIN03624.1"/>
    <property type="molecule type" value="Genomic_DNA"/>
</dbReference>
<dbReference type="GO" id="GO:0070210">
    <property type="term" value="C:Rpd3L-Expanded complex"/>
    <property type="evidence" value="ECO:0007669"/>
    <property type="project" value="TreeGrafter"/>
</dbReference>
<dbReference type="InterPro" id="IPR003084">
    <property type="entry name" value="HDAC_I/II"/>
</dbReference>
<feature type="region of interest" description="Disordered" evidence="10">
    <location>
        <begin position="550"/>
        <end position="606"/>
    </location>
</feature>
<feature type="compositionally biased region" description="Acidic residues" evidence="10">
    <location>
        <begin position="515"/>
        <end position="525"/>
    </location>
</feature>
<feature type="compositionally biased region" description="Acidic residues" evidence="10">
    <location>
        <begin position="403"/>
        <end position="414"/>
    </location>
</feature>
<keyword evidence="8" id="KW-0539">Nucleus</keyword>
<proteinExistence type="inferred from homology"/>
<dbReference type="Gene3D" id="3.40.800.20">
    <property type="entry name" value="Histone deacetylase domain"/>
    <property type="match status" value="1"/>
</dbReference>
<feature type="compositionally biased region" description="Acidic residues" evidence="10">
    <location>
        <begin position="433"/>
        <end position="445"/>
    </location>
</feature>
<evidence type="ECO:0000256" key="4">
    <source>
        <dbReference type="ARBA" id="ARBA00022801"/>
    </source>
</evidence>
<evidence type="ECO:0000256" key="7">
    <source>
        <dbReference type="ARBA" id="ARBA00023163"/>
    </source>
</evidence>
<dbReference type="SUPFAM" id="SSF52768">
    <property type="entry name" value="Arginase/deacetylase"/>
    <property type="match status" value="1"/>
</dbReference>